<feature type="region of interest" description="Disordered" evidence="1">
    <location>
        <begin position="330"/>
        <end position="349"/>
    </location>
</feature>
<feature type="compositionally biased region" description="Polar residues" evidence="1">
    <location>
        <begin position="337"/>
        <end position="349"/>
    </location>
</feature>
<evidence type="ECO:0000313" key="4">
    <source>
        <dbReference type="Proteomes" id="UP000515158"/>
    </source>
</evidence>
<feature type="transmembrane region" description="Helical" evidence="2">
    <location>
        <begin position="57"/>
        <end position="81"/>
    </location>
</feature>
<evidence type="ECO:0000313" key="5">
    <source>
        <dbReference type="RefSeq" id="XP_034252686.1"/>
    </source>
</evidence>
<keyword evidence="2" id="KW-1133">Transmembrane helix</keyword>
<gene>
    <name evidence="5" type="primary">LOC117652132</name>
</gene>
<keyword evidence="3" id="KW-0732">Signal</keyword>
<feature type="compositionally biased region" description="Low complexity" evidence="1">
    <location>
        <begin position="393"/>
        <end position="424"/>
    </location>
</feature>
<dbReference type="KEGG" id="tpal:117652132"/>
<keyword evidence="4" id="KW-1185">Reference proteome</keyword>
<dbReference type="OrthoDB" id="7737307at2759"/>
<accession>A0A6P9A8W4</accession>
<organism evidence="5">
    <name type="scientific">Thrips palmi</name>
    <name type="common">Melon thrips</name>
    <dbReference type="NCBI Taxonomy" id="161013"/>
    <lineage>
        <taxon>Eukaryota</taxon>
        <taxon>Metazoa</taxon>
        <taxon>Ecdysozoa</taxon>
        <taxon>Arthropoda</taxon>
        <taxon>Hexapoda</taxon>
        <taxon>Insecta</taxon>
        <taxon>Pterygota</taxon>
        <taxon>Neoptera</taxon>
        <taxon>Paraneoptera</taxon>
        <taxon>Thysanoptera</taxon>
        <taxon>Terebrantia</taxon>
        <taxon>Thripoidea</taxon>
        <taxon>Thripidae</taxon>
        <taxon>Thrips</taxon>
    </lineage>
</organism>
<protein>
    <submittedName>
        <fullName evidence="5">Uncharacterized protein LOC117652132</fullName>
    </submittedName>
</protein>
<feature type="chain" id="PRO_5028258954" evidence="3">
    <location>
        <begin position="20"/>
        <end position="478"/>
    </location>
</feature>
<proteinExistence type="predicted"/>
<dbReference type="AlphaFoldDB" id="A0A6P9A8W4"/>
<dbReference type="RefSeq" id="XP_034252686.1">
    <property type="nucleotide sequence ID" value="XM_034396795.1"/>
</dbReference>
<dbReference type="Proteomes" id="UP000515158">
    <property type="component" value="Unplaced"/>
</dbReference>
<feature type="signal peptide" evidence="3">
    <location>
        <begin position="1"/>
        <end position="19"/>
    </location>
</feature>
<evidence type="ECO:0000256" key="3">
    <source>
        <dbReference type="SAM" id="SignalP"/>
    </source>
</evidence>
<feature type="region of interest" description="Disordered" evidence="1">
    <location>
        <begin position="268"/>
        <end position="292"/>
    </location>
</feature>
<reference evidence="5" key="1">
    <citation type="submission" date="2025-08" db="UniProtKB">
        <authorList>
            <consortium name="RefSeq"/>
        </authorList>
    </citation>
    <scope>IDENTIFICATION</scope>
    <source>
        <tissue evidence="5">Total insect</tissue>
    </source>
</reference>
<keyword evidence="2" id="KW-0472">Membrane</keyword>
<sequence length="478" mass="51644">MRRPLAALLLVLLPAIVFGGVGEAFEDDVLEDQDQGQHDKEVGGFNGHSLVLDLSSLGLLAALKIKFVVVLLVALAVFLLLTKGYKTQCLFGNCRPNYSTYGYYPYVDYTYMGYELPANAAAYRRPGSGGVAVVQGVPGVVAKDSHHLSDLTARVWNSIDLANMAFGALNIQEEDCRRKLVCQADRAAASNPLLRAAMSWLNLARYRADRPRLSADQAGDDLGGDASVQWRQEDPCEEMYPLCLHRDLPAALGGPSRPSVFLNHHHDLHHHHHQPHQHLDHGDHGPGQVVDLPTEQWQPMGYRPEYQYTFYPTYSPAYGSTYREPIREPFREEDESSLTSPSDSPVPTLAATSLHEQPSANAVLGPDLPDLILGSATATSASVLAGGHDGHDGATATSTSTTTSTSTPWLEVSTSTTASENTESPPEPRAPSRTNVDPAGGTAGGTEPPKAKAGANLVWRRMHFGATASSNRTKLHAD</sequence>
<feature type="region of interest" description="Disordered" evidence="1">
    <location>
        <begin position="384"/>
        <end position="457"/>
    </location>
</feature>
<keyword evidence="2" id="KW-0812">Transmembrane</keyword>
<evidence type="ECO:0000256" key="2">
    <source>
        <dbReference type="SAM" id="Phobius"/>
    </source>
</evidence>
<name>A0A6P9A8W4_THRPL</name>
<evidence type="ECO:0000256" key="1">
    <source>
        <dbReference type="SAM" id="MobiDB-lite"/>
    </source>
</evidence>
<dbReference type="GeneID" id="117652132"/>
<dbReference type="InParanoid" id="A0A6P9A8W4"/>